<proteinExistence type="predicted"/>
<sequence>MPFAGKCFADGGPHAELPSSTGSTAAQTKNTVPQGDTDTAIEKRYREEVSLLAGSSITFCPDFFDDTKLPNIYSIWTNGQLKPDLNNDPIGYLNAASAAAKLRWDELKVTPDCYAWYALYSAYNNEYEGCGNDIWPDGVRKPVKG</sequence>
<comment type="caution">
    <text evidence="2">The sequence shown here is derived from an EMBL/GenBank/DDBJ whole genome shotgun (WGS) entry which is preliminary data.</text>
</comment>
<keyword evidence="3" id="KW-1185">Reference proteome</keyword>
<dbReference type="AlphaFoldDB" id="A0A4U0TJ67"/>
<feature type="region of interest" description="Disordered" evidence="1">
    <location>
        <begin position="7"/>
        <end position="39"/>
    </location>
</feature>
<feature type="compositionally biased region" description="Polar residues" evidence="1">
    <location>
        <begin position="18"/>
        <end position="37"/>
    </location>
</feature>
<dbReference type="OrthoDB" id="4753969at2759"/>
<dbReference type="Proteomes" id="UP000308549">
    <property type="component" value="Unassembled WGS sequence"/>
</dbReference>
<dbReference type="EMBL" id="NAJL01000097">
    <property type="protein sequence ID" value="TKA21851.1"/>
    <property type="molecule type" value="Genomic_DNA"/>
</dbReference>
<gene>
    <name evidence="2" type="ORF">B0A50_08520</name>
</gene>
<evidence type="ECO:0000313" key="3">
    <source>
        <dbReference type="Proteomes" id="UP000308549"/>
    </source>
</evidence>
<organism evidence="2 3">
    <name type="scientific">Salinomyces thailandicus</name>
    <dbReference type="NCBI Taxonomy" id="706561"/>
    <lineage>
        <taxon>Eukaryota</taxon>
        <taxon>Fungi</taxon>
        <taxon>Dikarya</taxon>
        <taxon>Ascomycota</taxon>
        <taxon>Pezizomycotina</taxon>
        <taxon>Dothideomycetes</taxon>
        <taxon>Dothideomycetidae</taxon>
        <taxon>Mycosphaerellales</taxon>
        <taxon>Teratosphaeriaceae</taxon>
        <taxon>Salinomyces</taxon>
    </lineage>
</organism>
<evidence type="ECO:0000256" key="1">
    <source>
        <dbReference type="SAM" id="MobiDB-lite"/>
    </source>
</evidence>
<reference evidence="2 3" key="1">
    <citation type="submission" date="2017-03" db="EMBL/GenBank/DDBJ databases">
        <title>Genomes of endolithic fungi from Antarctica.</title>
        <authorList>
            <person name="Coleine C."/>
            <person name="Masonjones S."/>
            <person name="Stajich J.E."/>
        </authorList>
    </citation>
    <scope>NUCLEOTIDE SEQUENCE [LARGE SCALE GENOMIC DNA]</scope>
    <source>
        <strain evidence="2 3">CCFEE 6315</strain>
    </source>
</reference>
<accession>A0A4U0TJ67</accession>
<evidence type="ECO:0000313" key="2">
    <source>
        <dbReference type="EMBL" id="TKA21851.1"/>
    </source>
</evidence>
<name>A0A4U0TJ67_9PEZI</name>
<protein>
    <submittedName>
        <fullName evidence="2">Uncharacterized protein</fullName>
    </submittedName>
</protein>